<protein>
    <recommendedName>
        <fullName evidence="2">F-box domain-containing protein</fullName>
    </recommendedName>
</protein>
<dbReference type="EMBL" id="JAVXUO010002708">
    <property type="protein sequence ID" value="KAK2970486.1"/>
    <property type="molecule type" value="Genomic_DNA"/>
</dbReference>
<evidence type="ECO:0000313" key="4">
    <source>
        <dbReference type="Proteomes" id="UP001187471"/>
    </source>
</evidence>
<evidence type="ECO:0000256" key="1">
    <source>
        <dbReference type="SAM" id="MobiDB-lite"/>
    </source>
</evidence>
<reference evidence="3" key="1">
    <citation type="submission" date="2022-12" db="EMBL/GenBank/DDBJ databases">
        <title>Draft genome assemblies for two species of Escallonia (Escalloniales).</title>
        <authorList>
            <person name="Chanderbali A."/>
            <person name="Dervinis C."/>
            <person name="Anghel I."/>
            <person name="Soltis D."/>
            <person name="Soltis P."/>
            <person name="Zapata F."/>
        </authorList>
    </citation>
    <scope>NUCLEOTIDE SEQUENCE</scope>
    <source>
        <strain evidence="3">UCBG92.1500</strain>
        <tissue evidence="3">Leaf</tissue>
    </source>
</reference>
<sequence>MKPNIRRRPSPQRCRTNDGDDRLSNLPDEILCHILSFLPTKNVVATSILSSRYSSLWSCIPVLDFHYQPHLHSPQKFVEFVNKLVDKHQTKKNQGLKWVVVVLVVTFGEGSDDGVPRPAIGWVHLVEDVAGVAKIAVVESEEAEELGGGEGVAYAVSFDEFSMDLGQTLSQEAFDYSLTLSTTLAESEQHASSSSKN</sequence>
<gene>
    <name evidence="3" type="ORF">RJ640_023669</name>
</gene>
<dbReference type="PANTHER" id="PTHR31293:SF12">
    <property type="entry name" value="RNI-LIKE SUPERFAMILY PROTEIN"/>
    <property type="match status" value="1"/>
</dbReference>
<dbReference type="Gene3D" id="1.20.1280.50">
    <property type="match status" value="1"/>
</dbReference>
<dbReference type="PROSITE" id="PS50181">
    <property type="entry name" value="FBOX"/>
    <property type="match status" value="1"/>
</dbReference>
<dbReference type="SUPFAM" id="SSF81383">
    <property type="entry name" value="F-box domain"/>
    <property type="match status" value="1"/>
</dbReference>
<dbReference type="InterPro" id="IPR055294">
    <property type="entry name" value="FBL60-like"/>
</dbReference>
<accession>A0AA88U6H9</accession>
<feature type="compositionally biased region" description="Basic residues" evidence="1">
    <location>
        <begin position="1"/>
        <end position="10"/>
    </location>
</feature>
<dbReference type="PANTHER" id="PTHR31293">
    <property type="entry name" value="RNI-LIKE SUPERFAMILY PROTEIN"/>
    <property type="match status" value="1"/>
</dbReference>
<dbReference type="Pfam" id="PF00646">
    <property type="entry name" value="F-box"/>
    <property type="match status" value="1"/>
</dbReference>
<proteinExistence type="predicted"/>
<comment type="caution">
    <text evidence="3">The sequence shown here is derived from an EMBL/GenBank/DDBJ whole genome shotgun (WGS) entry which is preliminary data.</text>
</comment>
<evidence type="ECO:0000313" key="3">
    <source>
        <dbReference type="EMBL" id="KAK2970486.1"/>
    </source>
</evidence>
<name>A0AA88U6H9_9ASTE</name>
<dbReference type="CDD" id="cd22160">
    <property type="entry name" value="F-box_AtFBL13-like"/>
    <property type="match status" value="1"/>
</dbReference>
<dbReference type="Proteomes" id="UP001187471">
    <property type="component" value="Unassembled WGS sequence"/>
</dbReference>
<feature type="domain" description="F-box" evidence="2">
    <location>
        <begin position="20"/>
        <end position="56"/>
    </location>
</feature>
<keyword evidence="4" id="KW-1185">Reference proteome</keyword>
<feature type="region of interest" description="Disordered" evidence="1">
    <location>
        <begin position="1"/>
        <end position="21"/>
    </location>
</feature>
<dbReference type="InterPro" id="IPR053781">
    <property type="entry name" value="F-box_AtFBL13-like"/>
</dbReference>
<dbReference type="InterPro" id="IPR001810">
    <property type="entry name" value="F-box_dom"/>
</dbReference>
<dbReference type="AlphaFoldDB" id="A0AA88U6H9"/>
<dbReference type="InterPro" id="IPR036047">
    <property type="entry name" value="F-box-like_dom_sf"/>
</dbReference>
<evidence type="ECO:0000259" key="2">
    <source>
        <dbReference type="PROSITE" id="PS50181"/>
    </source>
</evidence>
<organism evidence="3 4">
    <name type="scientific">Escallonia rubra</name>
    <dbReference type="NCBI Taxonomy" id="112253"/>
    <lineage>
        <taxon>Eukaryota</taxon>
        <taxon>Viridiplantae</taxon>
        <taxon>Streptophyta</taxon>
        <taxon>Embryophyta</taxon>
        <taxon>Tracheophyta</taxon>
        <taxon>Spermatophyta</taxon>
        <taxon>Magnoliopsida</taxon>
        <taxon>eudicotyledons</taxon>
        <taxon>Gunneridae</taxon>
        <taxon>Pentapetalae</taxon>
        <taxon>asterids</taxon>
        <taxon>campanulids</taxon>
        <taxon>Escalloniales</taxon>
        <taxon>Escalloniaceae</taxon>
        <taxon>Escallonia</taxon>
    </lineage>
</organism>